<name>A0A8K0KEK7_LADFU</name>
<keyword evidence="4" id="KW-0677">Repeat</keyword>
<dbReference type="PANTHER" id="PTHR23271">
    <property type="entry name" value="HEPATOCELLULAR CARCINOMA-ASSOCIATED ANTIGEN 66"/>
    <property type="match status" value="1"/>
</dbReference>
<dbReference type="GO" id="GO:0032040">
    <property type="term" value="C:small-subunit processome"/>
    <property type="evidence" value="ECO:0007669"/>
    <property type="project" value="TreeGrafter"/>
</dbReference>
<evidence type="ECO:0000259" key="7">
    <source>
        <dbReference type="Pfam" id="PF08640"/>
    </source>
</evidence>
<dbReference type="InterPro" id="IPR013949">
    <property type="entry name" value="Utp6"/>
</dbReference>
<dbReference type="Pfam" id="PF24892">
    <property type="entry name" value="UTP6_C"/>
    <property type="match status" value="1"/>
</dbReference>
<evidence type="ECO:0000313" key="10">
    <source>
        <dbReference type="Proteomes" id="UP000792457"/>
    </source>
</evidence>
<evidence type="ECO:0000313" key="9">
    <source>
        <dbReference type="EMBL" id="KAG8230908.1"/>
    </source>
</evidence>
<dbReference type="Proteomes" id="UP000792457">
    <property type="component" value="Unassembled WGS sequence"/>
</dbReference>
<comment type="similarity">
    <text evidence="2">Belongs to the UTP6 family.</text>
</comment>
<sequence>MAEFVEYRMEEMTPELIMMENLGLFTHSEVQGIAKKRKEFEYKIQRRTKRKEDFQSYVQYELDLIQLIRLKGERLGIDIKRPEMDYAIANRVKKIVKEACMRFQNDVEMWLSGINFLKKMEFKATVSQMLMKMLQFHGSQKPSLWKFAADCEMEANSIENARRFVLRGLRFHPESILLYTEAFRLELMFAAMMRQKKIKEESKVAENEAEKALAGLNNALDVPSVPDGAQGVMVPLGNIGIAGEASRDQIMEGKLAMVMYESAVDKIKNIGFIISLLSIAKDDLLNYFPTEELTWDTMARRELEGLSFSPIDPSNPITSTMNSSNSGRSNVLGANSTDLVKASCSMALPHTPVEANKSKERTKKTLKERIRSCCSIYDAAVKKLKTKRMWALYIECLLELLGNCKGKGGKVAEGGRGRKKKGSSTLQANPFPLFTKNLLLKAFREAHNYHKMTEKYYLIWMDIIQADAPSNSLTSTPKKGLKGSKGKASAVVEAGPNKVNIGKRKHKRVARLLAAATERLPHSAELWMTRLNHHITHAKSKAGKKGSEAKEMSSNDMDVSSGTPLSASEQKPKVLKVELLFSKAISKLGDVPEALPIWRLMLLYTQTGGDQAQVEALYQNALQSGPVIASAFKPLYLEWLVLTKGIIAARKVYDQISVLAPLCLELHTKMAHLETIQPKVIEKHVRKCYELACDQFGKSNADIWLDYIKFEMWKGSPENITTIYSRAVKMLDNLLGDIFTSEFSLLKTGMGAEMSSYSTALSCDRLCMSME</sequence>
<dbReference type="InterPro" id="IPR011990">
    <property type="entry name" value="TPR-like_helical_dom_sf"/>
</dbReference>
<gene>
    <name evidence="9" type="ORF">J437_LFUL002940</name>
</gene>
<keyword evidence="3" id="KW-0698">rRNA processing</keyword>
<feature type="region of interest" description="Disordered" evidence="6">
    <location>
        <begin position="537"/>
        <end position="565"/>
    </location>
</feature>
<dbReference type="GO" id="GO:0000462">
    <property type="term" value="P:maturation of SSU-rRNA from tricistronic rRNA transcript (SSU-rRNA, 5.8S rRNA, LSU-rRNA)"/>
    <property type="evidence" value="ECO:0007669"/>
    <property type="project" value="InterPro"/>
</dbReference>
<evidence type="ECO:0000259" key="8">
    <source>
        <dbReference type="Pfam" id="PF24892"/>
    </source>
</evidence>
<proteinExistence type="inferred from homology"/>
<evidence type="ECO:0000256" key="5">
    <source>
        <dbReference type="ARBA" id="ARBA00023242"/>
    </source>
</evidence>
<evidence type="ECO:0008006" key="11">
    <source>
        <dbReference type="Google" id="ProtNLM"/>
    </source>
</evidence>
<organism evidence="9 10">
    <name type="scientific">Ladona fulva</name>
    <name type="common">Scarce chaser dragonfly</name>
    <name type="synonym">Libellula fulva</name>
    <dbReference type="NCBI Taxonomy" id="123851"/>
    <lineage>
        <taxon>Eukaryota</taxon>
        <taxon>Metazoa</taxon>
        <taxon>Ecdysozoa</taxon>
        <taxon>Arthropoda</taxon>
        <taxon>Hexapoda</taxon>
        <taxon>Insecta</taxon>
        <taxon>Pterygota</taxon>
        <taxon>Palaeoptera</taxon>
        <taxon>Odonata</taxon>
        <taxon>Epiprocta</taxon>
        <taxon>Anisoptera</taxon>
        <taxon>Libelluloidea</taxon>
        <taxon>Libellulidae</taxon>
        <taxon>Ladona</taxon>
    </lineage>
</organism>
<dbReference type="EMBL" id="KZ308518">
    <property type="protein sequence ID" value="KAG8230908.1"/>
    <property type="molecule type" value="Genomic_DNA"/>
</dbReference>
<dbReference type="AlphaFoldDB" id="A0A8K0KEK7"/>
<dbReference type="SMART" id="SM00386">
    <property type="entry name" value="HAT"/>
    <property type="match status" value="7"/>
</dbReference>
<evidence type="ECO:0000256" key="4">
    <source>
        <dbReference type="ARBA" id="ARBA00022737"/>
    </source>
</evidence>
<dbReference type="InterPro" id="IPR056907">
    <property type="entry name" value="UTP6_C"/>
</dbReference>
<dbReference type="Pfam" id="PF08640">
    <property type="entry name" value="U3_assoc_6"/>
    <property type="match status" value="1"/>
</dbReference>
<evidence type="ECO:0000256" key="1">
    <source>
        <dbReference type="ARBA" id="ARBA00004604"/>
    </source>
</evidence>
<accession>A0A8K0KEK7</accession>
<evidence type="ECO:0000256" key="6">
    <source>
        <dbReference type="SAM" id="MobiDB-lite"/>
    </source>
</evidence>
<dbReference type="PANTHER" id="PTHR23271:SF1">
    <property type="entry name" value="U3 SMALL NUCLEOLAR RNA-ASSOCIATED PROTEIN 6 HOMOLOG"/>
    <property type="match status" value="1"/>
</dbReference>
<comment type="caution">
    <text evidence="9">The sequence shown here is derived from an EMBL/GenBank/DDBJ whole genome shotgun (WGS) entry which is preliminary data.</text>
</comment>
<feature type="region of interest" description="Disordered" evidence="6">
    <location>
        <begin position="409"/>
        <end position="428"/>
    </location>
</feature>
<dbReference type="SUPFAM" id="SSF48452">
    <property type="entry name" value="TPR-like"/>
    <property type="match status" value="1"/>
</dbReference>
<feature type="compositionally biased region" description="Polar residues" evidence="6">
    <location>
        <begin position="554"/>
        <end position="565"/>
    </location>
</feature>
<keyword evidence="10" id="KW-1185">Reference proteome</keyword>
<dbReference type="OrthoDB" id="28112at2759"/>
<dbReference type="GO" id="GO:0034388">
    <property type="term" value="C:Pwp2p-containing subcomplex of 90S preribosome"/>
    <property type="evidence" value="ECO:0007669"/>
    <property type="project" value="TreeGrafter"/>
</dbReference>
<keyword evidence="5" id="KW-0539">Nucleus</keyword>
<dbReference type="InterPro" id="IPR003107">
    <property type="entry name" value="HAT"/>
</dbReference>
<dbReference type="InterPro" id="IPR055347">
    <property type="entry name" value="UTP6_N"/>
</dbReference>
<comment type="subcellular location">
    <subcellularLocation>
        <location evidence="1">Nucleus</location>
        <location evidence="1">Nucleolus</location>
    </subcellularLocation>
</comment>
<dbReference type="Gene3D" id="1.25.40.10">
    <property type="entry name" value="Tetratricopeptide repeat domain"/>
    <property type="match status" value="2"/>
</dbReference>
<feature type="domain" description="U3 small nucleolar RNA-associated protein 6 N-terminal" evidence="7">
    <location>
        <begin position="9"/>
        <end position="91"/>
    </location>
</feature>
<feature type="domain" description="U3 small nucleolar RNA-associated protein 6 homolog C-terminal" evidence="8">
    <location>
        <begin position="512"/>
        <end position="731"/>
    </location>
</feature>
<reference evidence="9" key="1">
    <citation type="submission" date="2013-04" db="EMBL/GenBank/DDBJ databases">
        <authorList>
            <person name="Qu J."/>
            <person name="Murali S.C."/>
            <person name="Bandaranaike D."/>
            <person name="Bellair M."/>
            <person name="Blankenburg K."/>
            <person name="Chao H."/>
            <person name="Dinh H."/>
            <person name="Doddapaneni H."/>
            <person name="Downs B."/>
            <person name="Dugan-Rocha S."/>
            <person name="Elkadiri S."/>
            <person name="Gnanaolivu R.D."/>
            <person name="Hernandez B."/>
            <person name="Javaid M."/>
            <person name="Jayaseelan J.C."/>
            <person name="Lee S."/>
            <person name="Li M."/>
            <person name="Ming W."/>
            <person name="Munidasa M."/>
            <person name="Muniz J."/>
            <person name="Nguyen L."/>
            <person name="Ongeri F."/>
            <person name="Osuji N."/>
            <person name="Pu L.-L."/>
            <person name="Puazo M."/>
            <person name="Qu C."/>
            <person name="Quiroz J."/>
            <person name="Raj R."/>
            <person name="Weissenberger G."/>
            <person name="Xin Y."/>
            <person name="Zou X."/>
            <person name="Han Y."/>
            <person name="Richards S."/>
            <person name="Worley K."/>
            <person name="Muzny D."/>
            <person name="Gibbs R."/>
        </authorList>
    </citation>
    <scope>NUCLEOTIDE SEQUENCE</scope>
    <source>
        <strain evidence="9">Sampled in the wild</strain>
    </source>
</reference>
<evidence type="ECO:0000256" key="2">
    <source>
        <dbReference type="ARBA" id="ARBA00010734"/>
    </source>
</evidence>
<protein>
    <recommendedName>
        <fullName evidence="11">U3 small nucleolar RNA-associated protein 6 homolog</fullName>
    </recommendedName>
</protein>
<evidence type="ECO:0000256" key="3">
    <source>
        <dbReference type="ARBA" id="ARBA00022552"/>
    </source>
</evidence>
<reference evidence="9" key="2">
    <citation type="submission" date="2017-10" db="EMBL/GenBank/DDBJ databases">
        <title>Ladona fulva Genome sequencing and assembly.</title>
        <authorList>
            <person name="Murali S."/>
            <person name="Richards S."/>
            <person name="Bandaranaike D."/>
            <person name="Bellair M."/>
            <person name="Blankenburg K."/>
            <person name="Chao H."/>
            <person name="Dinh H."/>
            <person name="Doddapaneni H."/>
            <person name="Dugan-Rocha S."/>
            <person name="Elkadiri S."/>
            <person name="Gnanaolivu R."/>
            <person name="Hernandez B."/>
            <person name="Skinner E."/>
            <person name="Javaid M."/>
            <person name="Lee S."/>
            <person name="Li M."/>
            <person name="Ming W."/>
            <person name="Munidasa M."/>
            <person name="Muniz J."/>
            <person name="Nguyen L."/>
            <person name="Hughes D."/>
            <person name="Osuji N."/>
            <person name="Pu L.-L."/>
            <person name="Puazo M."/>
            <person name="Qu C."/>
            <person name="Quiroz J."/>
            <person name="Raj R."/>
            <person name="Weissenberger G."/>
            <person name="Xin Y."/>
            <person name="Zou X."/>
            <person name="Han Y."/>
            <person name="Worley K."/>
            <person name="Muzny D."/>
            <person name="Gibbs R."/>
        </authorList>
    </citation>
    <scope>NUCLEOTIDE SEQUENCE</scope>
    <source>
        <strain evidence="9">Sampled in the wild</strain>
    </source>
</reference>
<dbReference type="GO" id="GO:0030515">
    <property type="term" value="F:snoRNA binding"/>
    <property type="evidence" value="ECO:0007669"/>
    <property type="project" value="InterPro"/>
</dbReference>